<name>A0AAJ2JA56_STEMA</name>
<feature type="signal peptide" evidence="1">
    <location>
        <begin position="1"/>
        <end position="26"/>
    </location>
</feature>
<protein>
    <recommendedName>
        <fullName evidence="4">Secreted protein</fullName>
    </recommendedName>
</protein>
<evidence type="ECO:0000313" key="3">
    <source>
        <dbReference type="Proteomes" id="UP001251948"/>
    </source>
</evidence>
<dbReference type="EMBL" id="JAVSKO010000003">
    <property type="protein sequence ID" value="MDT3467816.1"/>
    <property type="molecule type" value="Genomic_DNA"/>
</dbReference>
<feature type="chain" id="PRO_5042510379" description="Secreted protein" evidence="1">
    <location>
        <begin position="27"/>
        <end position="318"/>
    </location>
</feature>
<evidence type="ECO:0008006" key="4">
    <source>
        <dbReference type="Google" id="ProtNLM"/>
    </source>
</evidence>
<gene>
    <name evidence="2" type="ORF">ROV92_07380</name>
</gene>
<evidence type="ECO:0000313" key="2">
    <source>
        <dbReference type="EMBL" id="MDT3467816.1"/>
    </source>
</evidence>
<sequence length="318" mass="33371">MRAISRWNTVLLAPVLALALATTACTDSTAPSEAGDAARAASATVIPATGVANSGMAARGNAPAAYQKYYTARNVQPLMGDLEFLSSGGDANASFVLGRIHDDCAVIPDWGSLAGLDIAQEKKIAFGRSTAWFKARCEGMSRDVVSGIRNARRYQALAVKQGSLAAQIEQAAPGLHLADQDLSVEDHKTFVEAVLMQDDGEAYMALAATMGGAASHRIQEMKPYKVGSPVEEAAWMLAGCRKGVPCGADSPILQRMCRAGVCGYNSLEELYSNGMLAPEQMQQARARMGEIIALSKGVSGDDGFIAGDVAAGRPVSRN</sequence>
<proteinExistence type="predicted"/>
<accession>A0AAJ2JA56</accession>
<dbReference type="AlphaFoldDB" id="A0AAJ2JA56"/>
<dbReference type="PROSITE" id="PS51257">
    <property type="entry name" value="PROKAR_LIPOPROTEIN"/>
    <property type="match status" value="1"/>
</dbReference>
<dbReference type="RefSeq" id="WP_312561333.1">
    <property type="nucleotide sequence ID" value="NZ_JAVSKO010000003.1"/>
</dbReference>
<comment type="caution">
    <text evidence="2">The sequence shown here is derived from an EMBL/GenBank/DDBJ whole genome shotgun (WGS) entry which is preliminary data.</text>
</comment>
<keyword evidence="1" id="KW-0732">Signal</keyword>
<reference evidence="2" key="1">
    <citation type="submission" date="2023-07" db="EMBL/GenBank/DDBJ databases">
        <title>Comparative genomics of clinical Stenotrophomonas maltophilia isolates reveals regions of diversity which correlate with colonization and persistence in vivo.</title>
        <authorList>
            <person name="Mcdaniel M.S."/>
            <person name="Swords W.E."/>
            <person name="Sumpter N.A."/>
            <person name="Lindgren N.R."/>
            <person name="Billiot C.E."/>
        </authorList>
    </citation>
    <scope>NUCLEOTIDE SEQUENCE</scope>
    <source>
        <strain evidence="2">Ism4</strain>
    </source>
</reference>
<organism evidence="2 3">
    <name type="scientific">Stenotrophomonas maltophilia</name>
    <name type="common">Pseudomonas maltophilia</name>
    <name type="synonym">Xanthomonas maltophilia</name>
    <dbReference type="NCBI Taxonomy" id="40324"/>
    <lineage>
        <taxon>Bacteria</taxon>
        <taxon>Pseudomonadati</taxon>
        <taxon>Pseudomonadota</taxon>
        <taxon>Gammaproteobacteria</taxon>
        <taxon>Lysobacterales</taxon>
        <taxon>Lysobacteraceae</taxon>
        <taxon>Stenotrophomonas</taxon>
        <taxon>Stenotrophomonas maltophilia group</taxon>
    </lineage>
</organism>
<dbReference type="Proteomes" id="UP001251948">
    <property type="component" value="Unassembled WGS sequence"/>
</dbReference>
<evidence type="ECO:0000256" key="1">
    <source>
        <dbReference type="SAM" id="SignalP"/>
    </source>
</evidence>